<dbReference type="EMBL" id="FOAB01000006">
    <property type="protein sequence ID" value="SEL83815.1"/>
    <property type="molecule type" value="Genomic_DNA"/>
</dbReference>
<name>A0A1H7TGY7_AQUAM</name>
<gene>
    <name evidence="2" type="ORF">SAMN04487910_3424</name>
</gene>
<dbReference type="InterPro" id="IPR034660">
    <property type="entry name" value="DinB/YfiT-like"/>
</dbReference>
<dbReference type="RefSeq" id="WP_091410700.1">
    <property type="nucleotide sequence ID" value="NZ_FOAB01000006.1"/>
</dbReference>
<evidence type="ECO:0000259" key="1">
    <source>
        <dbReference type="Pfam" id="PF12867"/>
    </source>
</evidence>
<dbReference type="AlphaFoldDB" id="A0A1H7TGY7"/>
<sequence length="169" mass="20742">MNHQLMINNLLRNQKVFEELFMGIPSEEYLWKDKPNRWCLLEIVCHLYDEEREDFRKRTRHILETPNKRFAPIDPEGWVIDRRYIKQEYDSMLNDFLKERKASINWLNSLINPNWNNVTIHKDFGEMSAQQFLANWLAHDYLHFRQVTRLKLDYVKHMSRENFSYAEGY</sequence>
<keyword evidence="3" id="KW-1185">Reference proteome</keyword>
<dbReference type="InterPro" id="IPR024775">
    <property type="entry name" value="DinB-like"/>
</dbReference>
<accession>A0A1H7TGY7</accession>
<dbReference type="OrthoDB" id="1434917at2"/>
<feature type="domain" description="DinB-like" evidence="1">
    <location>
        <begin position="10"/>
        <end position="147"/>
    </location>
</feature>
<dbReference type="Proteomes" id="UP000198521">
    <property type="component" value="Unassembled WGS sequence"/>
</dbReference>
<evidence type="ECO:0000313" key="2">
    <source>
        <dbReference type="EMBL" id="SEL83815.1"/>
    </source>
</evidence>
<reference evidence="2 3" key="1">
    <citation type="submission" date="2016-10" db="EMBL/GenBank/DDBJ databases">
        <authorList>
            <person name="de Groot N.N."/>
        </authorList>
    </citation>
    <scope>NUCLEOTIDE SEQUENCE [LARGE SCALE GENOMIC DNA]</scope>
    <source>
        <strain evidence="2 3">DSM 25232</strain>
    </source>
</reference>
<proteinExistence type="predicted"/>
<dbReference type="Gene3D" id="1.20.120.450">
    <property type="entry name" value="dinb family like domain"/>
    <property type="match status" value="1"/>
</dbReference>
<dbReference type="Pfam" id="PF12867">
    <property type="entry name" value="DinB_2"/>
    <property type="match status" value="1"/>
</dbReference>
<dbReference type="SUPFAM" id="SSF109854">
    <property type="entry name" value="DinB/YfiT-like putative metalloenzymes"/>
    <property type="match status" value="1"/>
</dbReference>
<organism evidence="2 3">
    <name type="scientific">Aquimarina amphilecti</name>
    <dbReference type="NCBI Taxonomy" id="1038014"/>
    <lineage>
        <taxon>Bacteria</taxon>
        <taxon>Pseudomonadati</taxon>
        <taxon>Bacteroidota</taxon>
        <taxon>Flavobacteriia</taxon>
        <taxon>Flavobacteriales</taxon>
        <taxon>Flavobacteriaceae</taxon>
        <taxon>Aquimarina</taxon>
    </lineage>
</organism>
<protein>
    <submittedName>
        <fullName evidence="2">DinB superfamily protein</fullName>
    </submittedName>
</protein>
<evidence type="ECO:0000313" key="3">
    <source>
        <dbReference type="Proteomes" id="UP000198521"/>
    </source>
</evidence>